<name>A0AAD5PLJ8_9CRUS</name>
<gene>
    <name evidence="1" type="ORF">GHT06_003859</name>
</gene>
<proteinExistence type="predicted"/>
<reference evidence="1" key="1">
    <citation type="submission" date="2022-05" db="EMBL/GenBank/DDBJ databases">
        <title>A multi-omics perspective on studying reproductive biology in Daphnia sinensis.</title>
        <authorList>
            <person name="Jia J."/>
        </authorList>
    </citation>
    <scope>NUCLEOTIDE SEQUENCE</scope>
    <source>
        <strain evidence="1">WSL</strain>
    </source>
</reference>
<comment type="caution">
    <text evidence="1">The sequence shown here is derived from an EMBL/GenBank/DDBJ whole genome shotgun (WGS) entry which is preliminary data.</text>
</comment>
<accession>A0AAD5PLJ8</accession>
<keyword evidence="2" id="KW-1185">Reference proteome</keyword>
<evidence type="ECO:0000313" key="2">
    <source>
        <dbReference type="Proteomes" id="UP000820818"/>
    </source>
</evidence>
<sequence length="594" mass="61198">MLKCKDILLNDSSLSAALNNKADRGKVGEYVSPSAGPAGGKPTVVDALVALNDALTVKDDTVISTVEEINAVLKSHEYQLGLKVDREDVGELAAVADLKTTVGTYEAPQQGPAAGQETISAAVASINSKWVTTVDGHTASLANITTTTNKLGNIDVSSLKSTVDGHTANISSLKSVTDTVGTYAGIGIGPASGASTIVEALAAVNQGLVPSYSPPKAPNAGNLFALLSDPKRIASYPMTFTMCVSMTDKNTFDNSIIHNEYTGLNGFRICVTNGRIGFAYKQIGYIYTRDLCDAQAHLVSCRISDAGSQILVDGVVEVSAAWPASATPSAITNPLPKPFFQVQGRALYYALWASVDNHDMTPRSDKLIIAGGFTGTDTFSWYPFTQHQLALAIDRGNHDTILSRKLGLYATPSTGPAANKTTIAEAVAALNSVPVGSYATPTTGPAANKTTIAEAVAALNSVPIGTYATPTTGPAANKTTIAEAVAALNSVPIGTYATPTTGPAANKTTIAEAVAALNSVPIGTYATPTTGPAANKTTIAEAVAALNSVPVGTYATPTTGPAAYKATMAEAIAALNDYVDKLTAAVELLVDRLE</sequence>
<dbReference type="EMBL" id="WJBH02000290">
    <property type="protein sequence ID" value="KAI9549673.1"/>
    <property type="molecule type" value="Genomic_DNA"/>
</dbReference>
<dbReference type="Proteomes" id="UP000820818">
    <property type="component" value="Unassembled WGS sequence"/>
</dbReference>
<protein>
    <submittedName>
        <fullName evidence="1">Uncharacterized protein</fullName>
    </submittedName>
</protein>
<organism evidence="1 2">
    <name type="scientific">Daphnia sinensis</name>
    <dbReference type="NCBI Taxonomy" id="1820382"/>
    <lineage>
        <taxon>Eukaryota</taxon>
        <taxon>Metazoa</taxon>
        <taxon>Ecdysozoa</taxon>
        <taxon>Arthropoda</taxon>
        <taxon>Crustacea</taxon>
        <taxon>Branchiopoda</taxon>
        <taxon>Diplostraca</taxon>
        <taxon>Cladocera</taxon>
        <taxon>Anomopoda</taxon>
        <taxon>Daphniidae</taxon>
        <taxon>Daphnia</taxon>
        <taxon>Daphnia similis group</taxon>
    </lineage>
</organism>
<evidence type="ECO:0000313" key="1">
    <source>
        <dbReference type="EMBL" id="KAI9549673.1"/>
    </source>
</evidence>
<dbReference type="AlphaFoldDB" id="A0AAD5PLJ8"/>